<feature type="region of interest" description="Disordered" evidence="1">
    <location>
        <begin position="1"/>
        <end position="119"/>
    </location>
</feature>
<evidence type="ECO:0000256" key="1">
    <source>
        <dbReference type="SAM" id="MobiDB-lite"/>
    </source>
</evidence>
<feature type="region of interest" description="Disordered" evidence="1">
    <location>
        <begin position="140"/>
        <end position="236"/>
    </location>
</feature>
<dbReference type="GO" id="GO:0030968">
    <property type="term" value="P:endoplasmic reticulum unfolded protein response"/>
    <property type="evidence" value="ECO:0007669"/>
    <property type="project" value="TreeGrafter"/>
</dbReference>
<dbReference type="OrthoDB" id="2441642at2759"/>
<dbReference type="Proteomes" id="UP000245783">
    <property type="component" value="Unassembled WGS sequence"/>
</dbReference>
<dbReference type="Pfam" id="PF08618">
    <property type="entry name" value="Opi1"/>
    <property type="match status" value="1"/>
</dbReference>
<dbReference type="GO" id="GO:0008654">
    <property type="term" value="P:phospholipid biosynthetic process"/>
    <property type="evidence" value="ECO:0007669"/>
    <property type="project" value="TreeGrafter"/>
</dbReference>
<organism evidence="2 3">
    <name type="scientific">Ceraceosorus guamensis</name>
    <dbReference type="NCBI Taxonomy" id="1522189"/>
    <lineage>
        <taxon>Eukaryota</taxon>
        <taxon>Fungi</taxon>
        <taxon>Dikarya</taxon>
        <taxon>Basidiomycota</taxon>
        <taxon>Ustilaginomycotina</taxon>
        <taxon>Exobasidiomycetes</taxon>
        <taxon>Ceraceosorales</taxon>
        <taxon>Ceraceosoraceae</taxon>
        <taxon>Ceraceosorus</taxon>
    </lineage>
</organism>
<gene>
    <name evidence="2" type="ORF">IE81DRAFT_216567</name>
</gene>
<dbReference type="GeneID" id="37032878"/>
<dbReference type="InParanoid" id="A0A316VVV4"/>
<dbReference type="GO" id="GO:0005783">
    <property type="term" value="C:endoplasmic reticulum"/>
    <property type="evidence" value="ECO:0007669"/>
    <property type="project" value="TreeGrafter"/>
</dbReference>
<proteinExistence type="predicted"/>
<evidence type="ECO:0000313" key="2">
    <source>
        <dbReference type="EMBL" id="PWN40563.1"/>
    </source>
</evidence>
<feature type="compositionally biased region" description="Low complexity" evidence="1">
    <location>
        <begin position="849"/>
        <end position="860"/>
    </location>
</feature>
<dbReference type="AlphaFoldDB" id="A0A316VVV4"/>
<dbReference type="GO" id="GO:0006357">
    <property type="term" value="P:regulation of transcription by RNA polymerase II"/>
    <property type="evidence" value="ECO:0007669"/>
    <property type="project" value="TreeGrafter"/>
</dbReference>
<feature type="compositionally biased region" description="Polar residues" evidence="1">
    <location>
        <begin position="793"/>
        <end position="802"/>
    </location>
</feature>
<feature type="compositionally biased region" description="Polar residues" evidence="1">
    <location>
        <begin position="56"/>
        <end position="74"/>
    </location>
</feature>
<evidence type="ECO:0000313" key="3">
    <source>
        <dbReference type="Proteomes" id="UP000245783"/>
    </source>
</evidence>
<feature type="compositionally biased region" description="Low complexity" evidence="1">
    <location>
        <begin position="183"/>
        <end position="203"/>
    </location>
</feature>
<dbReference type="PANTHER" id="PTHR38406:SF1">
    <property type="entry name" value="TRANSCRIPTIONAL REPRESSOR OPI1"/>
    <property type="match status" value="1"/>
</dbReference>
<feature type="compositionally biased region" description="Low complexity" evidence="1">
    <location>
        <begin position="141"/>
        <end position="152"/>
    </location>
</feature>
<feature type="region of interest" description="Disordered" evidence="1">
    <location>
        <begin position="398"/>
        <end position="421"/>
    </location>
</feature>
<keyword evidence="3" id="KW-1185">Reference proteome</keyword>
<name>A0A316VVV4_9BASI</name>
<dbReference type="PANTHER" id="PTHR38406">
    <property type="entry name" value="TRANSCRIPTIONAL REPRESSOR OPI1"/>
    <property type="match status" value="1"/>
</dbReference>
<feature type="region of interest" description="Disordered" evidence="1">
    <location>
        <begin position="461"/>
        <end position="484"/>
    </location>
</feature>
<dbReference type="InterPro" id="IPR013927">
    <property type="entry name" value="TF_Opi1_Ccg-8"/>
</dbReference>
<feature type="compositionally biased region" description="Basic and acidic residues" evidence="1">
    <location>
        <begin position="18"/>
        <end position="31"/>
    </location>
</feature>
<sequence length="912" mass="96487">MSHTEDTPMDAQVTSDGASHDEIWKRTREASSKGAAEEIDVPSAGPMKSPNDAAAVQSTSDAHTSNVQDRSATRANRAIPRPAPLSQRSRTGSTLSINDDDDRSTPSTPAPFDKNPLMVDAEDEDVKIAIMALGAMKHLDGSASSSASGSEGPSRRESSADKLGSSAERGPAGQPTDAHLRVASLPSTSSAASTMLSSPMSTPGSEMTGLSMPSSASSSKRTAGSQFPATPRTLGDLPADFPFPAVVTDEHGNELTVDPEMMKDADFLRRVSHLPIVRGTLRAYELSKQRSRVVKYGGDLVESGVKAIGGPVVSRLGARLGEKNVEQLDAFASRQLERLYPTGEDPASREENQQILEELDERERTEWKDMGAEEKSKRRRAYWALRLEEREREMVVNELRQRKGKSRAQDSESNESGDRNGWATGCKLLPLFDESAERLTQADPDRFAAAPASQAIVATRSSDGFDGRGRSDSDTRAIGPSASTSGSGWGSMLVEAGVTAGGLSAAVSEESMKSLKYCLQWLQYATAHIEHQITILRDLIVKLNHGELELSNAALQSLGLIKGDVVGTIRGVVDVVGKYAGGALPEPARRSVKAFILSLPARWATVNRVGGPVAVGNGAMGSPTGGSFGGSPASPSFSAAHISGGDAAMQHQLRTTSPHRATQAAAARQQQQMQQVATQQAANRILTLAVESLDVLRSVTIIFGESLDRADLWVERLRVLGLQRKRAHEHALAEEAAARIDVGMGGALTSGRHADWESARGMSGLRGASPGADSVASMTTSASGSKRRRTRGDPTSTKSPSPSMRGASDDEGQRTETDSRSAREGAMRNRSRSRSRSGAAATLPAFTPGASGASSSAIASPNHHSSGAHSASQRRKRGSARHYSARTPSANNTPAFAFKELDLHGGGAAKRG</sequence>
<dbReference type="GO" id="GO:0005634">
    <property type="term" value="C:nucleus"/>
    <property type="evidence" value="ECO:0007669"/>
    <property type="project" value="TreeGrafter"/>
</dbReference>
<feature type="compositionally biased region" description="Basic and acidic residues" evidence="1">
    <location>
        <begin position="807"/>
        <end position="827"/>
    </location>
</feature>
<reference evidence="2 3" key="1">
    <citation type="journal article" date="2018" name="Mol. Biol. Evol.">
        <title>Broad Genomic Sampling Reveals a Smut Pathogenic Ancestry of the Fungal Clade Ustilaginomycotina.</title>
        <authorList>
            <person name="Kijpornyongpan T."/>
            <person name="Mondo S.J."/>
            <person name="Barry K."/>
            <person name="Sandor L."/>
            <person name="Lee J."/>
            <person name="Lipzen A."/>
            <person name="Pangilinan J."/>
            <person name="LaButti K."/>
            <person name="Hainaut M."/>
            <person name="Henrissat B."/>
            <person name="Grigoriev I.V."/>
            <person name="Spatafora J.W."/>
            <person name="Aime M.C."/>
        </authorList>
    </citation>
    <scope>NUCLEOTIDE SEQUENCE [LARGE SCALE GENOMIC DNA]</scope>
    <source>
        <strain evidence="2 3">MCA 4658</strain>
    </source>
</reference>
<accession>A0A316VVV4</accession>
<feature type="compositionally biased region" description="Polar residues" evidence="1">
    <location>
        <begin position="86"/>
        <end position="97"/>
    </location>
</feature>
<dbReference type="STRING" id="1522189.A0A316VVV4"/>
<feature type="compositionally biased region" description="Polar residues" evidence="1">
    <location>
        <begin position="862"/>
        <end position="871"/>
    </location>
</feature>
<feature type="region of interest" description="Disordered" evidence="1">
    <location>
        <begin position="761"/>
        <end position="898"/>
    </location>
</feature>
<feature type="compositionally biased region" description="Basic residues" evidence="1">
    <location>
        <begin position="872"/>
        <end position="884"/>
    </location>
</feature>
<dbReference type="GO" id="GO:0003714">
    <property type="term" value="F:transcription corepressor activity"/>
    <property type="evidence" value="ECO:0007669"/>
    <property type="project" value="InterPro"/>
</dbReference>
<protein>
    <submittedName>
        <fullName evidence="2">Opi1-domain-containing protein</fullName>
    </submittedName>
</protein>
<feature type="compositionally biased region" description="Basic and acidic residues" evidence="1">
    <location>
        <begin position="463"/>
        <end position="475"/>
    </location>
</feature>
<dbReference type="EMBL" id="KZ819413">
    <property type="protein sequence ID" value="PWN40563.1"/>
    <property type="molecule type" value="Genomic_DNA"/>
</dbReference>
<dbReference type="RefSeq" id="XP_025367723.1">
    <property type="nucleotide sequence ID" value="XM_025511008.1"/>
</dbReference>